<dbReference type="InterPro" id="IPR018060">
    <property type="entry name" value="HTH_AraC"/>
</dbReference>
<dbReference type="RefSeq" id="WP_139228967.1">
    <property type="nucleotide sequence ID" value="NZ_FOND01000021.1"/>
</dbReference>
<protein>
    <submittedName>
        <fullName evidence="5">AraC-type DNA-binding protein</fullName>
    </submittedName>
</protein>
<evidence type="ECO:0000256" key="3">
    <source>
        <dbReference type="ARBA" id="ARBA00023163"/>
    </source>
</evidence>
<sequence length="286" mass="30619">MASWTNATALDRAATLRGLLRPAETATRAGLRRDAPVSEPLRPFVERYWSVRWDLTGQPPFRSEVLSHPSVNVSVETGTEPRFGFALPAVLLHGVVTRRFVVDLTGAGRVTAVKFRPGGFPALTGALPGRNTVEPVGDRLGLPAARLLDDVLAPEDDDARAAVLDAALLPLASEPADAYLDLLGLIDAMISDRELVRVDQVAALGGISVRSLQRLFAGYVGVTPKAVLARYRLQDAAAAIDAGNGDDLAALAASLGWFDQAHFSRDFRAVVGVPPSEYLRQARRVP</sequence>
<evidence type="ECO:0000256" key="2">
    <source>
        <dbReference type="ARBA" id="ARBA00023125"/>
    </source>
</evidence>
<dbReference type="InterPro" id="IPR009057">
    <property type="entry name" value="Homeodomain-like_sf"/>
</dbReference>
<dbReference type="EMBL" id="FOND01000021">
    <property type="protein sequence ID" value="SFF65076.1"/>
    <property type="molecule type" value="Genomic_DNA"/>
</dbReference>
<keyword evidence="2 5" id="KW-0238">DNA-binding</keyword>
<dbReference type="PANTHER" id="PTHR46796">
    <property type="entry name" value="HTH-TYPE TRANSCRIPTIONAL ACTIVATOR RHAS-RELATED"/>
    <property type="match status" value="1"/>
</dbReference>
<evidence type="ECO:0000259" key="4">
    <source>
        <dbReference type="PROSITE" id="PS01124"/>
    </source>
</evidence>
<feature type="domain" description="HTH araC/xylS-type" evidence="4">
    <location>
        <begin position="180"/>
        <end position="281"/>
    </location>
</feature>
<organism evidence="5 6">
    <name type="scientific">Blastococcus tunisiensis</name>
    <dbReference type="NCBI Taxonomy" id="1798228"/>
    <lineage>
        <taxon>Bacteria</taxon>
        <taxon>Bacillati</taxon>
        <taxon>Actinomycetota</taxon>
        <taxon>Actinomycetes</taxon>
        <taxon>Geodermatophilales</taxon>
        <taxon>Geodermatophilaceae</taxon>
        <taxon>Blastococcus</taxon>
    </lineage>
</organism>
<accession>A0A1I2KJH6</accession>
<dbReference type="Pfam" id="PF12833">
    <property type="entry name" value="HTH_18"/>
    <property type="match status" value="1"/>
</dbReference>
<dbReference type="OrthoDB" id="2559672at2"/>
<keyword evidence="6" id="KW-1185">Reference proteome</keyword>
<proteinExistence type="predicted"/>
<gene>
    <name evidence="5" type="ORF">SAMN05216574_12115</name>
</gene>
<dbReference type="GO" id="GO:0043565">
    <property type="term" value="F:sequence-specific DNA binding"/>
    <property type="evidence" value="ECO:0007669"/>
    <property type="project" value="InterPro"/>
</dbReference>
<dbReference type="SMART" id="SM00342">
    <property type="entry name" value="HTH_ARAC"/>
    <property type="match status" value="1"/>
</dbReference>
<dbReference type="InterPro" id="IPR046532">
    <property type="entry name" value="DUF6597"/>
</dbReference>
<dbReference type="Gene3D" id="1.10.10.60">
    <property type="entry name" value="Homeodomain-like"/>
    <property type="match status" value="1"/>
</dbReference>
<dbReference type="AlphaFoldDB" id="A0A1I2KJH6"/>
<dbReference type="STRING" id="1798228.SAMN05216574_12115"/>
<dbReference type="Proteomes" id="UP000198589">
    <property type="component" value="Unassembled WGS sequence"/>
</dbReference>
<dbReference type="GO" id="GO:0003700">
    <property type="term" value="F:DNA-binding transcription factor activity"/>
    <property type="evidence" value="ECO:0007669"/>
    <property type="project" value="InterPro"/>
</dbReference>
<dbReference type="Pfam" id="PF20240">
    <property type="entry name" value="DUF6597"/>
    <property type="match status" value="1"/>
</dbReference>
<dbReference type="InterPro" id="IPR050204">
    <property type="entry name" value="AraC_XylS_family_regulators"/>
</dbReference>
<evidence type="ECO:0000313" key="6">
    <source>
        <dbReference type="Proteomes" id="UP000198589"/>
    </source>
</evidence>
<evidence type="ECO:0000313" key="5">
    <source>
        <dbReference type="EMBL" id="SFF65076.1"/>
    </source>
</evidence>
<evidence type="ECO:0000256" key="1">
    <source>
        <dbReference type="ARBA" id="ARBA00023015"/>
    </source>
</evidence>
<keyword evidence="1" id="KW-0805">Transcription regulation</keyword>
<reference evidence="6" key="1">
    <citation type="submission" date="2016-10" db="EMBL/GenBank/DDBJ databases">
        <authorList>
            <person name="Varghese N."/>
            <person name="Submissions S."/>
        </authorList>
    </citation>
    <scope>NUCLEOTIDE SEQUENCE [LARGE SCALE GENOMIC DNA]</scope>
    <source>
        <strain evidence="6">DSM 46838</strain>
    </source>
</reference>
<dbReference type="PROSITE" id="PS01124">
    <property type="entry name" value="HTH_ARAC_FAMILY_2"/>
    <property type="match status" value="1"/>
</dbReference>
<keyword evidence="3" id="KW-0804">Transcription</keyword>
<dbReference type="SUPFAM" id="SSF46689">
    <property type="entry name" value="Homeodomain-like"/>
    <property type="match status" value="1"/>
</dbReference>
<name>A0A1I2KJH6_9ACTN</name>